<protein>
    <submittedName>
        <fullName evidence="1">Uncharacterized protein</fullName>
    </submittedName>
</protein>
<dbReference type="EMBL" id="LR215973">
    <property type="protein sequence ID" value="VFA96354.1"/>
    <property type="molecule type" value="Genomic_DNA"/>
</dbReference>
<evidence type="ECO:0000313" key="2">
    <source>
        <dbReference type="Proteomes" id="UP000290439"/>
    </source>
</evidence>
<dbReference type="Proteomes" id="UP000290439">
    <property type="component" value="Chromosome"/>
</dbReference>
<accession>A0A4U8VWN7</accession>
<reference evidence="1 2" key="1">
    <citation type="submission" date="2019-02" db="EMBL/GenBank/DDBJ databases">
        <authorList>
            <consortium name="Pathogen Informatics"/>
        </authorList>
    </citation>
    <scope>NUCLEOTIDE SEQUENCE [LARGE SCALE GENOMIC DNA]</scope>
    <source>
        <strain evidence="1 2">3012STDY6756504</strain>
    </source>
</reference>
<sequence>MRVLDGLGGLGTGQAVAFDLLIARNREKFCGLT</sequence>
<organism evidence="1 2">
    <name type="scientific">Nocardia cyriacigeorgica</name>
    <dbReference type="NCBI Taxonomy" id="135487"/>
    <lineage>
        <taxon>Bacteria</taxon>
        <taxon>Bacillati</taxon>
        <taxon>Actinomycetota</taxon>
        <taxon>Actinomycetes</taxon>
        <taxon>Mycobacteriales</taxon>
        <taxon>Nocardiaceae</taxon>
        <taxon>Nocardia</taxon>
    </lineage>
</organism>
<dbReference type="AlphaFoldDB" id="A0A4U8VWN7"/>
<proteinExistence type="predicted"/>
<evidence type="ECO:0000313" key="1">
    <source>
        <dbReference type="EMBL" id="VFA96354.1"/>
    </source>
</evidence>
<gene>
    <name evidence="1" type="ORF">NCTC10797_00103</name>
</gene>
<name>A0A4U8VWN7_9NOCA</name>